<dbReference type="GO" id="GO:0005546">
    <property type="term" value="F:phosphatidylinositol-4,5-bisphosphate binding"/>
    <property type="evidence" value="ECO:0007669"/>
    <property type="project" value="InterPro"/>
</dbReference>
<name>A0A9P4UQI7_9PEZI</name>
<reference evidence="6" key="1">
    <citation type="journal article" date="2020" name="Stud. Mycol.">
        <title>101 Dothideomycetes genomes: a test case for predicting lifestyles and emergence of pathogens.</title>
        <authorList>
            <person name="Haridas S."/>
            <person name="Albert R."/>
            <person name="Binder M."/>
            <person name="Bloem J."/>
            <person name="Labutti K."/>
            <person name="Salamov A."/>
            <person name="Andreopoulos B."/>
            <person name="Baker S."/>
            <person name="Barry K."/>
            <person name="Bills G."/>
            <person name="Bluhm B."/>
            <person name="Cannon C."/>
            <person name="Castanera R."/>
            <person name="Culley D."/>
            <person name="Daum C."/>
            <person name="Ezra D."/>
            <person name="Gonzalez J."/>
            <person name="Henrissat B."/>
            <person name="Kuo A."/>
            <person name="Liang C."/>
            <person name="Lipzen A."/>
            <person name="Lutzoni F."/>
            <person name="Magnuson J."/>
            <person name="Mondo S."/>
            <person name="Nolan M."/>
            <person name="Ohm R."/>
            <person name="Pangilinan J."/>
            <person name="Park H.-J."/>
            <person name="Ramirez L."/>
            <person name="Alfaro M."/>
            <person name="Sun H."/>
            <person name="Tritt A."/>
            <person name="Yoshinaga Y."/>
            <person name="Zwiers L.-H."/>
            <person name="Turgeon B."/>
            <person name="Goodwin S."/>
            <person name="Spatafora J."/>
            <person name="Crous P."/>
            <person name="Grigoriev I."/>
        </authorList>
    </citation>
    <scope>NUCLEOTIDE SEQUENCE</scope>
    <source>
        <strain evidence="6">CBS 116435</strain>
    </source>
</reference>
<comment type="caution">
    <text evidence="6">The sequence shown here is derived from an EMBL/GenBank/DDBJ whole genome shotgun (WGS) entry which is preliminary data.</text>
</comment>
<proteinExistence type="inferred from homology"/>
<evidence type="ECO:0000313" key="6">
    <source>
        <dbReference type="EMBL" id="KAF2722894.1"/>
    </source>
</evidence>
<accession>A0A9P4UQI7</accession>
<protein>
    <recommendedName>
        <fullName evidence="4">Exocyst complex protein EXO70</fullName>
    </recommendedName>
</protein>
<evidence type="ECO:0000313" key="7">
    <source>
        <dbReference type="Proteomes" id="UP000799441"/>
    </source>
</evidence>
<sequence>MAATSHRSTFTEESAEVEVLYANLEKMKSLTKKIQGSMGRLESSGRTVQEAIGPIYGNTQRLQTTNANVDRVLEAIERIREPLDKRNREERIIRSRPDRVGLGEYIGSIDRTNQALRELKTTNIRSNQQAIGELNSLLKEGTRNLEQVFRDVVRRESQPIEPLRFITKNSPFPRLAAGNSDQLRTINTHIHNAFGAQQVKGEMMSPAAKAYCDERGQYITLSLQNLTTASVNTARKANANEAYKKESNAIGSYMKAMEGMFIAEYDNICNIFSRGEWAVVLNATCAGSLQAFASTLQELDTHIKANMVTDCYLSYEILEVVSQTSFQIEQRTGELKQAMEDATRPIRQTAKSTLPLLLQDTRSRVQQLQQLPLDGGVVPVVPDIMKRLQHMTEYLKPLSSVLRSLGDGGWLSASGGTSSTSLPTLKSFDVGADGNLLFSHYARDTINMLLEALEAKGRGGLKSQSLQGVFMANNIAIIERMVRQSDLQPIASSAVQPKLMEWKKKATKMYTNGWIDVAGHLRDQVVTSRQQRPPSLGQGIESAQVVKSLSSKEKDTIKEKWREFNVTFDELVAKHKGYKMETEVRGQLGRDVQAFIDPLYSRFWDRYHEIDKGKGKYVKYDKAQMNALLTSLAG</sequence>
<dbReference type="Pfam" id="PF20669">
    <property type="entry name" value="Exo70_N"/>
    <property type="match status" value="1"/>
</dbReference>
<keyword evidence="7" id="KW-1185">Reference proteome</keyword>
<keyword evidence="2 4" id="KW-0813">Transport</keyword>
<evidence type="ECO:0000256" key="2">
    <source>
        <dbReference type="ARBA" id="ARBA00022448"/>
    </source>
</evidence>
<dbReference type="GO" id="GO:0006887">
    <property type="term" value="P:exocytosis"/>
    <property type="evidence" value="ECO:0007669"/>
    <property type="project" value="UniProtKB-KW"/>
</dbReference>
<gene>
    <name evidence="6" type="ORF">K431DRAFT_221006</name>
</gene>
<dbReference type="Gene3D" id="1.20.1280.170">
    <property type="entry name" value="Exocyst complex component Exo70"/>
    <property type="match status" value="1"/>
</dbReference>
<comment type="similarity">
    <text evidence="1 4">Belongs to the EXO70 family.</text>
</comment>
<dbReference type="GO" id="GO:0000145">
    <property type="term" value="C:exocyst"/>
    <property type="evidence" value="ECO:0007669"/>
    <property type="project" value="InterPro"/>
</dbReference>
<dbReference type="Proteomes" id="UP000799441">
    <property type="component" value="Unassembled WGS sequence"/>
</dbReference>
<dbReference type="GO" id="GO:0005935">
    <property type="term" value="C:cellular bud neck"/>
    <property type="evidence" value="ECO:0007669"/>
    <property type="project" value="UniProtKB-SubCell"/>
</dbReference>
<dbReference type="InterPro" id="IPR004140">
    <property type="entry name" value="Exo70"/>
</dbReference>
<evidence type="ECO:0000256" key="3">
    <source>
        <dbReference type="ARBA" id="ARBA00022483"/>
    </source>
</evidence>
<dbReference type="EMBL" id="MU003779">
    <property type="protein sequence ID" value="KAF2722894.1"/>
    <property type="molecule type" value="Genomic_DNA"/>
</dbReference>
<dbReference type="OrthoDB" id="1922221at2759"/>
<dbReference type="SUPFAM" id="SSF74788">
    <property type="entry name" value="Cullin repeat-like"/>
    <property type="match status" value="1"/>
</dbReference>
<dbReference type="GO" id="GO:0015031">
    <property type="term" value="P:protein transport"/>
    <property type="evidence" value="ECO:0007669"/>
    <property type="project" value="UniProtKB-KW"/>
</dbReference>
<keyword evidence="3 4" id="KW-0268">Exocytosis</keyword>
<organism evidence="6 7">
    <name type="scientific">Polychaeton citri CBS 116435</name>
    <dbReference type="NCBI Taxonomy" id="1314669"/>
    <lineage>
        <taxon>Eukaryota</taxon>
        <taxon>Fungi</taxon>
        <taxon>Dikarya</taxon>
        <taxon>Ascomycota</taxon>
        <taxon>Pezizomycotina</taxon>
        <taxon>Dothideomycetes</taxon>
        <taxon>Dothideomycetidae</taxon>
        <taxon>Capnodiales</taxon>
        <taxon>Capnodiaceae</taxon>
        <taxon>Polychaeton</taxon>
    </lineage>
</organism>
<evidence type="ECO:0000256" key="1">
    <source>
        <dbReference type="ARBA" id="ARBA00006756"/>
    </source>
</evidence>
<feature type="domain" description="Exocyst complex subunit Exo70 C-terminal" evidence="5">
    <location>
        <begin position="247"/>
        <end position="630"/>
    </location>
</feature>
<evidence type="ECO:0000259" key="5">
    <source>
        <dbReference type="Pfam" id="PF03081"/>
    </source>
</evidence>
<evidence type="ECO:0000256" key="4">
    <source>
        <dbReference type="RuleBase" id="RU365026"/>
    </source>
</evidence>
<dbReference type="Pfam" id="PF03081">
    <property type="entry name" value="Exo70_C"/>
    <property type="match status" value="1"/>
</dbReference>
<comment type="subcellular location">
    <subcellularLocation>
        <location evidence="4">Bud</location>
    </subcellularLocation>
    <subcellularLocation>
        <location evidence="4">Bud neck</location>
    </subcellularLocation>
</comment>
<dbReference type="PANTHER" id="PTHR12542:SF41">
    <property type="entry name" value="EXOCYST COMPLEX COMPONENT 7"/>
    <property type="match status" value="1"/>
</dbReference>
<keyword evidence="4" id="KW-0653">Protein transport</keyword>
<comment type="function">
    <text evidence="4">Involved in the secretory pathway as part of the exocyst complex which tethers secretory vesicles to the sites of exocytosis. Also plays a role in the assembly of the exocyst.</text>
</comment>
<dbReference type="AlphaFoldDB" id="A0A9P4UQI7"/>
<dbReference type="InterPro" id="IPR016159">
    <property type="entry name" value="Cullin_repeat-like_dom_sf"/>
</dbReference>
<dbReference type="InterPro" id="IPR046364">
    <property type="entry name" value="Exo70_C"/>
</dbReference>
<dbReference type="PANTHER" id="PTHR12542">
    <property type="entry name" value="EXOCYST COMPLEX PROTEIN EXO70"/>
    <property type="match status" value="1"/>
</dbReference>